<feature type="compositionally biased region" description="Low complexity" evidence="1">
    <location>
        <begin position="379"/>
        <end position="393"/>
    </location>
</feature>
<feature type="chain" id="PRO_5007852872" description="Mid2 domain-containing protein" evidence="3">
    <location>
        <begin position="24"/>
        <end position="851"/>
    </location>
</feature>
<feature type="transmembrane region" description="Helical" evidence="2">
    <location>
        <begin position="256"/>
        <end position="280"/>
    </location>
</feature>
<sequence length="851" mass="90747">MVLAPNRSMLLFIFLSIFTFAAGAPQVIRSSTTTSSALQFPSGTVFSNLTIDDRDSALVYNGSWLQQPVAQGLAFQNTVSSATSGQVSVTFFNATDVFIQCLLNNNPATQSTITLSLDSASLSTFITPPPSPSTVQVVTCAALHDIDPLKQHNLVLDVLPSSNNAKFFLDSVIFRMPSQSPLGMPGDLNLTNIPMTIPNTTVSQSAKSTSPTSVSSSTPSTSLSSTVNSQFASSSSVSASSSSPTPSNPPAVLDRAAVTFSLVIGCLLVVALTIGLYIWCIRGGYLRRYRSKGEKRALEKWRADSVTMVDDSSLGVAKIIQPFPFTESESRSSGKGVESGEMERGNFVVVNGSDSDIESGERDSAKSESVRARAGTDASVSSKAATSSGKGSVLDINMPDFESNPVPDPAVTPSIPSTSRVIPLTPRPPPSIRGPRGIMRPVSRDLPPIPTGPLPPLPNIDTSIYSSRKSSFATSSFSQHLPPLSAILESESQSRNTTPDPNPNHVPGPSVAARPTAIVIGNVVSPLSPSRSLSPSSRSLIANQVPPRLPPPMQKLPPIPDLRSEEEGEGKSDQGICDDEQKSRGGVEGRSGVGRTSELVDDDFEMVTPIMEKSGSSFHPYIRDIPTTSSAEAARTEAEIPLMLPQNRDALIDPPPLSPTLPLSPRTPRSPISPRGPRPPRAPRSFRIVAEQSPPPPSPRTPHTTSVEELFNMFSPMTPSEYALRSPRTPTSPPPTRPTTSAFTFPNVRSSETSSRPRPDSEAYTEARARGYYSGTSFFDDPMHSRLPELSFESGSGPRDNGVEASESPALPEGVSPLGRNGFDTRMKRSEEVDLMGRDGSGIRPILNSKV</sequence>
<evidence type="ECO:0000256" key="2">
    <source>
        <dbReference type="SAM" id="Phobius"/>
    </source>
</evidence>
<feature type="compositionally biased region" description="Basic and acidic residues" evidence="1">
    <location>
        <begin position="755"/>
        <end position="769"/>
    </location>
</feature>
<evidence type="ECO:0000313" key="5">
    <source>
        <dbReference type="Proteomes" id="UP000076722"/>
    </source>
</evidence>
<evidence type="ECO:0000256" key="3">
    <source>
        <dbReference type="SAM" id="SignalP"/>
    </source>
</evidence>
<keyword evidence="3" id="KW-0732">Signal</keyword>
<proteinExistence type="predicted"/>
<evidence type="ECO:0000256" key="1">
    <source>
        <dbReference type="SAM" id="MobiDB-lite"/>
    </source>
</evidence>
<feature type="signal peptide" evidence="3">
    <location>
        <begin position="1"/>
        <end position="23"/>
    </location>
</feature>
<feature type="region of interest" description="Disordered" evidence="1">
    <location>
        <begin position="527"/>
        <end position="601"/>
    </location>
</feature>
<feature type="region of interest" description="Disordered" evidence="1">
    <location>
        <begin position="628"/>
        <end position="851"/>
    </location>
</feature>
<evidence type="ECO:0008006" key="6">
    <source>
        <dbReference type="Google" id="ProtNLM"/>
    </source>
</evidence>
<keyword evidence="2" id="KW-0812">Transmembrane</keyword>
<evidence type="ECO:0000313" key="4">
    <source>
        <dbReference type="EMBL" id="KZS90555.1"/>
    </source>
</evidence>
<gene>
    <name evidence="4" type="ORF">SISNIDRAFT_551390</name>
</gene>
<keyword evidence="2" id="KW-1133">Transmembrane helix</keyword>
<feature type="compositionally biased region" description="Low complexity" evidence="1">
    <location>
        <begin position="660"/>
        <end position="673"/>
    </location>
</feature>
<feature type="region of interest" description="Disordered" evidence="1">
    <location>
        <begin position="491"/>
        <end position="512"/>
    </location>
</feature>
<feature type="compositionally biased region" description="Polar residues" evidence="1">
    <location>
        <begin position="742"/>
        <end position="754"/>
    </location>
</feature>
<feature type="compositionally biased region" description="Basic and acidic residues" evidence="1">
    <location>
        <begin position="359"/>
        <end position="371"/>
    </location>
</feature>
<keyword evidence="5" id="KW-1185">Reference proteome</keyword>
<protein>
    <recommendedName>
        <fullName evidence="6">Mid2 domain-containing protein</fullName>
    </recommendedName>
</protein>
<dbReference type="EMBL" id="KV419420">
    <property type="protein sequence ID" value="KZS90555.1"/>
    <property type="molecule type" value="Genomic_DNA"/>
</dbReference>
<feature type="compositionally biased region" description="Basic and acidic residues" evidence="1">
    <location>
        <begin position="823"/>
        <end position="837"/>
    </location>
</feature>
<dbReference type="Proteomes" id="UP000076722">
    <property type="component" value="Unassembled WGS sequence"/>
</dbReference>
<reference evidence="4 5" key="1">
    <citation type="journal article" date="2016" name="Mol. Biol. Evol.">
        <title>Comparative Genomics of Early-Diverging Mushroom-Forming Fungi Provides Insights into the Origins of Lignocellulose Decay Capabilities.</title>
        <authorList>
            <person name="Nagy L.G."/>
            <person name="Riley R."/>
            <person name="Tritt A."/>
            <person name="Adam C."/>
            <person name="Daum C."/>
            <person name="Floudas D."/>
            <person name="Sun H."/>
            <person name="Yadav J.S."/>
            <person name="Pangilinan J."/>
            <person name="Larsson K.H."/>
            <person name="Matsuura K."/>
            <person name="Barry K."/>
            <person name="Labutti K."/>
            <person name="Kuo R."/>
            <person name="Ohm R.A."/>
            <person name="Bhattacharya S.S."/>
            <person name="Shirouzu T."/>
            <person name="Yoshinaga Y."/>
            <person name="Martin F.M."/>
            <person name="Grigoriev I.V."/>
            <person name="Hibbett D.S."/>
        </authorList>
    </citation>
    <scope>NUCLEOTIDE SEQUENCE [LARGE SCALE GENOMIC DNA]</scope>
    <source>
        <strain evidence="4 5">HHB9708</strain>
    </source>
</reference>
<feature type="region of interest" description="Disordered" evidence="1">
    <location>
        <begin position="326"/>
        <end position="438"/>
    </location>
</feature>
<feature type="region of interest" description="Disordered" evidence="1">
    <location>
        <begin position="201"/>
        <end position="225"/>
    </location>
</feature>
<dbReference type="STRING" id="1314777.A0A164RH53"/>
<feature type="compositionally biased region" description="Low complexity" evidence="1">
    <location>
        <begin position="527"/>
        <end position="540"/>
    </location>
</feature>
<feature type="compositionally biased region" description="Basic and acidic residues" evidence="1">
    <location>
        <begin position="562"/>
        <end position="572"/>
    </location>
</feature>
<dbReference type="AlphaFoldDB" id="A0A164RH53"/>
<organism evidence="4 5">
    <name type="scientific">Sistotremastrum niveocremeum HHB9708</name>
    <dbReference type="NCBI Taxonomy" id="1314777"/>
    <lineage>
        <taxon>Eukaryota</taxon>
        <taxon>Fungi</taxon>
        <taxon>Dikarya</taxon>
        <taxon>Basidiomycota</taxon>
        <taxon>Agaricomycotina</taxon>
        <taxon>Agaricomycetes</taxon>
        <taxon>Sistotremastrales</taxon>
        <taxon>Sistotremastraceae</taxon>
        <taxon>Sertulicium</taxon>
        <taxon>Sertulicium niveocremeum</taxon>
    </lineage>
</organism>
<accession>A0A164RH53</accession>
<feature type="compositionally biased region" description="Low complexity" evidence="1">
    <location>
        <begin position="202"/>
        <end position="225"/>
    </location>
</feature>
<name>A0A164RH53_9AGAM</name>
<feature type="compositionally biased region" description="Pro residues" evidence="1">
    <location>
        <begin position="547"/>
        <end position="560"/>
    </location>
</feature>
<keyword evidence="2" id="KW-0472">Membrane</keyword>